<keyword evidence="3 9" id="KW-0963">Cytoplasm</keyword>
<dbReference type="EMBL" id="LRDC01000062">
    <property type="protein sequence ID" value="KVX00229.1"/>
    <property type="molecule type" value="Genomic_DNA"/>
</dbReference>
<comment type="caution">
    <text evidence="13">The sequence shown here is derived from an EMBL/GenBank/DDBJ whole genome shotgun (WGS) entry which is preliminary data.</text>
</comment>
<dbReference type="GO" id="GO:0030388">
    <property type="term" value="P:fructose 1,6-bisphosphate metabolic process"/>
    <property type="evidence" value="ECO:0007669"/>
    <property type="project" value="TreeGrafter"/>
</dbReference>
<evidence type="ECO:0000256" key="1">
    <source>
        <dbReference type="ARBA" id="ARBA00001273"/>
    </source>
</evidence>
<evidence type="ECO:0000256" key="3">
    <source>
        <dbReference type="ARBA" id="ARBA00022490"/>
    </source>
</evidence>
<feature type="binding site" evidence="9">
    <location>
        <position position="196"/>
    </location>
    <ligand>
        <name>substrate</name>
    </ligand>
</feature>
<dbReference type="CDD" id="cd00354">
    <property type="entry name" value="FBPase"/>
    <property type="match status" value="1"/>
</dbReference>
<dbReference type="GO" id="GO:0006000">
    <property type="term" value="P:fructose metabolic process"/>
    <property type="evidence" value="ECO:0007669"/>
    <property type="project" value="TreeGrafter"/>
</dbReference>
<keyword evidence="4 9" id="KW-0479">Metal-binding</keyword>
<comment type="pathway">
    <text evidence="8">Carbohydrate biosynthesis.</text>
</comment>
<evidence type="ECO:0000256" key="7">
    <source>
        <dbReference type="ARBA" id="ARBA00023277"/>
    </source>
</evidence>
<dbReference type="GO" id="GO:0006002">
    <property type="term" value="P:fructose 6-phosphate metabolic process"/>
    <property type="evidence" value="ECO:0007669"/>
    <property type="project" value="TreeGrafter"/>
</dbReference>
<keyword evidence="6 9" id="KW-0460">Magnesium</keyword>
<dbReference type="SUPFAM" id="SSF56655">
    <property type="entry name" value="Carbohydrate phosphatase"/>
    <property type="match status" value="1"/>
</dbReference>
<evidence type="ECO:0000256" key="2">
    <source>
        <dbReference type="ARBA" id="ARBA00010941"/>
    </source>
</evidence>
<name>A0A106BXC6_SHEFR</name>
<feature type="binding site" evidence="9">
    <location>
        <position position="262"/>
    </location>
    <ligand>
        <name>substrate</name>
    </ligand>
</feature>
<evidence type="ECO:0000259" key="12">
    <source>
        <dbReference type="Pfam" id="PF18913"/>
    </source>
</evidence>
<comment type="subcellular location">
    <subcellularLocation>
        <location evidence="9">Cytoplasm</location>
    </subcellularLocation>
</comment>
<sequence length="330" mass="35780">MQTLAQTLSVQAVNASLTQLLLTLADTSKAISGAVRHGALAGVLGATEQENIQGETQKKLDVITNDMLKDALKADGNVRGLASEEEDYVVEVNAKGEYLVCFDPLDGSSNIDINSLVGTIFSVLPAPAGELNEQSFLQAGRKQVAAGYVLYGPSTMMALTTGQGTQFYTLAPDSQEFLLTDDSVQITPDTAEFAINMSNQRFWEAPMQTYIADLLLGEIGPREQSFNMRWIAAMVGDVHRVLCRGGIFTYPTDNKNPAKPFKLRLMYEANPMALLVEQAGGKASTGYETILDIQPTEIHQRVAVILGSANEVDMCLSYHGIDYSEEPSID</sequence>
<evidence type="ECO:0000256" key="6">
    <source>
        <dbReference type="ARBA" id="ARBA00022842"/>
    </source>
</evidence>
<comment type="similarity">
    <text evidence="2 9 10">Belongs to the FBPase class 1 family.</text>
</comment>
<gene>
    <name evidence="9" type="primary">fbp</name>
    <name evidence="13" type="ORF">AWJ07_09065</name>
</gene>
<dbReference type="NCBIfam" id="NF006779">
    <property type="entry name" value="PRK09293.1-3"/>
    <property type="match status" value="1"/>
</dbReference>
<evidence type="ECO:0000259" key="11">
    <source>
        <dbReference type="Pfam" id="PF00316"/>
    </source>
</evidence>
<accession>A0A106BXC6</accession>
<dbReference type="GO" id="GO:0000287">
    <property type="term" value="F:magnesium ion binding"/>
    <property type="evidence" value="ECO:0007669"/>
    <property type="project" value="UniProtKB-UniRule"/>
</dbReference>
<proteinExistence type="inferred from homology"/>
<dbReference type="NCBIfam" id="NF006780">
    <property type="entry name" value="PRK09293.1-4"/>
    <property type="match status" value="1"/>
</dbReference>
<dbReference type="GO" id="GO:0005829">
    <property type="term" value="C:cytosol"/>
    <property type="evidence" value="ECO:0007669"/>
    <property type="project" value="TreeGrafter"/>
</dbReference>
<dbReference type="GO" id="GO:0042132">
    <property type="term" value="F:fructose 1,6-bisphosphate 1-phosphatase activity"/>
    <property type="evidence" value="ECO:0007669"/>
    <property type="project" value="UniProtKB-UniRule"/>
</dbReference>
<comment type="catalytic activity">
    <reaction evidence="1 9">
        <text>beta-D-fructose 1,6-bisphosphate + H2O = beta-D-fructose 6-phosphate + phosphate</text>
        <dbReference type="Rhea" id="RHEA:11064"/>
        <dbReference type="ChEBI" id="CHEBI:15377"/>
        <dbReference type="ChEBI" id="CHEBI:32966"/>
        <dbReference type="ChEBI" id="CHEBI:43474"/>
        <dbReference type="ChEBI" id="CHEBI:57634"/>
        <dbReference type="EC" id="3.1.3.11"/>
    </reaction>
</comment>
<feature type="binding site" evidence="9">
    <location>
        <position position="84"/>
    </location>
    <ligand>
        <name>Mg(2+)</name>
        <dbReference type="ChEBI" id="CHEBI:18420"/>
        <label>1</label>
    </ligand>
</feature>
<evidence type="ECO:0000256" key="8">
    <source>
        <dbReference type="ARBA" id="ARBA00024331"/>
    </source>
</evidence>
<evidence type="ECO:0000256" key="10">
    <source>
        <dbReference type="RuleBase" id="RU000508"/>
    </source>
</evidence>
<dbReference type="HAMAP" id="MF_01855">
    <property type="entry name" value="FBPase_class1"/>
    <property type="match status" value="1"/>
</dbReference>
<organism evidence="13">
    <name type="scientific">Shewanella frigidimarina</name>
    <dbReference type="NCBI Taxonomy" id="56812"/>
    <lineage>
        <taxon>Bacteria</taxon>
        <taxon>Pseudomonadati</taxon>
        <taxon>Pseudomonadota</taxon>
        <taxon>Gammaproteobacteria</taxon>
        <taxon>Alteromonadales</taxon>
        <taxon>Shewanellaceae</taxon>
        <taxon>Shewanella</taxon>
    </lineage>
</organism>
<comment type="subunit">
    <text evidence="9">Homotetramer.</text>
</comment>
<dbReference type="Gene3D" id="3.40.190.80">
    <property type="match status" value="1"/>
</dbReference>
<dbReference type="Proteomes" id="UP000055702">
    <property type="component" value="Unassembled WGS sequence"/>
</dbReference>
<feature type="binding site" evidence="9">
    <location>
        <position position="106"/>
    </location>
    <ligand>
        <name>Mg(2+)</name>
        <dbReference type="ChEBI" id="CHEBI:18420"/>
        <label>2</label>
    </ligand>
</feature>
<dbReference type="GO" id="GO:0005986">
    <property type="term" value="P:sucrose biosynthetic process"/>
    <property type="evidence" value="ECO:0007669"/>
    <property type="project" value="TreeGrafter"/>
</dbReference>
<dbReference type="Pfam" id="PF18913">
    <property type="entry name" value="FBPase_C"/>
    <property type="match status" value="1"/>
</dbReference>
<feature type="binding site" evidence="9">
    <location>
        <position position="103"/>
    </location>
    <ligand>
        <name>Mg(2+)</name>
        <dbReference type="ChEBI" id="CHEBI:18420"/>
        <label>1</label>
    </ligand>
</feature>
<evidence type="ECO:0000313" key="14">
    <source>
        <dbReference type="Proteomes" id="UP000055702"/>
    </source>
</evidence>
<dbReference type="InterPro" id="IPR044015">
    <property type="entry name" value="FBPase_C_dom"/>
</dbReference>
<dbReference type="PANTHER" id="PTHR11556:SF35">
    <property type="entry name" value="SEDOHEPTULOSE-1,7-BISPHOSPHATASE, CHLOROPLASTIC"/>
    <property type="match status" value="1"/>
</dbReference>
<feature type="binding site" evidence="9">
    <location>
        <position position="268"/>
    </location>
    <ligand>
        <name>Mg(2+)</name>
        <dbReference type="ChEBI" id="CHEBI:18420"/>
        <label>2</label>
    </ligand>
</feature>
<dbReference type="InterPro" id="IPR000146">
    <property type="entry name" value="FBPase_class-1"/>
</dbReference>
<dbReference type="Pfam" id="PF00316">
    <property type="entry name" value="FBPase"/>
    <property type="match status" value="1"/>
</dbReference>
<dbReference type="InterPro" id="IPR033391">
    <property type="entry name" value="FBPase_N"/>
</dbReference>
<dbReference type="PIRSF" id="PIRSF500210">
    <property type="entry name" value="FBPtase"/>
    <property type="match status" value="1"/>
</dbReference>
<dbReference type="PRINTS" id="PR00115">
    <property type="entry name" value="F16BPHPHTASE"/>
</dbReference>
<dbReference type="RefSeq" id="WP_059747589.1">
    <property type="nucleotide sequence ID" value="NZ_JBOZOX010000014.1"/>
</dbReference>
<dbReference type="InterPro" id="IPR028343">
    <property type="entry name" value="FBPtase"/>
</dbReference>
<feature type="binding site" evidence="9">
    <location>
        <position position="103"/>
    </location>
    <ligand>
        <name>Mg(2+)</name>
        <dbReference type="ChEBI" id="CHEBI:18420"/>
        <label>2</label>
    </ligand>
</feature>
<dbReference type="FunFam" id="3.40.190.80:FF:000011">
    <property type="entry name" value="Fructose-1,6-bisphosphatase class 1"/>
    <property type="match status" value="1"/>
</dbReference>
<dbReference type="EC" id="3.1.3.11" evidence="9"/>
<keyword evidence="7 9" id="KW-0119">Carbohydrate metabolism</keyword>
<reference evidence="13 14" key="1">
    <citation type="submission" date="2016-01" db="EMBL/GenBank/DDBJ databases">
        <title>Draft genome of the antarctic isolate Shewanella frigidimarina Ag06-30.</title>
        <authorList>
            <person name="Parmeciano Di Noto G."/>
            <person name="Vazquez S."/>
            <person name="Mac Cormack W."/>
            <person name="Iriarte A."/>
            <person name="Quiroga C."/>
        </authorList>
    </citation>
    <scope>NUCLEOTIDE SEQUENCE [LARGE SCALE GENOMIC DNA]</scope>
    <source>
        <strain evidence="13 14">Ag06-30</strain>
    </source>
</reference>
<protein>
    <recommendedName>
        <fullName evidence="9">Fructose-1,6-bisphosphatase class 1</fullName>
        <shortName evidence="9">FBPase class 1</shortName>
        <ecNumber evidence="9">3.1.3.11</ecNumber>
    </recommendedName>
    <alternativeName>
        <fullName evidence="9">D-fructose-1,6-bisphosphate 1-phosphohydrolase class 1</fullName>
    </alternativeName>
</protein>
<evidence type="ECO:0000256" key="5">
    <source>
        <dbReference type="ARBA" id="ARBA00022801"/>
    </source>
</evidence>
<dbReference type="PIRSF" id="PIRSF000904">
    <property type="entry name" value="FBPtase_SBPase"/>
    <property type="match status" value="1"/>
</dbReference>
<evidence type="ECO:0000256" key="4">
    <source>
        <dbReference type="ARBA" id="ARBA00022723"/>
    </source>
</evidence>
<dbReference type="GO" id="GO:0006094">
    <property type="term" value="P:gluconeogenesis"/>
    <property type="evidence" value="ECO:0007669"/>
    <property type="project" value="UniProtKB-UniRule"/>
</dbReference>
<feature type="domain" description="Fructose-1-6-bisphosphatase class 1 C-terminal" evidence="12">
    <location>
        <begin position="187"/>
        <end position="318"/>
    </location>
</feature>
<keyword evidence="5 9" id="KW-0378">Hydrolase</keyword>
<dbReference type="Gene3D" id="3.30.540.10">
    <property type="entry name" value="Fructose-1,6-Bisphosphatase, subunit A, domain 1"/>
    <property type="match status" value="1"/>
</dbReference>
<feature type="binding site" evidence="9">
    <location>
        <begin position="106"/>
        <end position="109"/>
    </location>
    <ligand>
        <name>substrate</name>
    </ligand>
</feature>
<feature type="binding site" evidence="9">
    <location>
        <position position="105"/>
    </location>
    <ligand>
        <name>Mg(2+)</name>
        <dbReference type="ChEBI" id="CHEBI:18420"/>
        <label>1</label>
    </ligand>
</feature>
<evidence type="ECO:0000313" key="13">
    <source>
        <dbReference type="EMBL" id="KVX00229.1"/>
    </source>
</evidence>
<feature type="domain" description="Fructose-1-6-bisphosphatase class I N-terminal" evidence="11">
    <location>
        <begin position="10"/>
        <end position="181"/>
    </location>
</feature>
<comment type="caution">
    <text evidence="9">Lacks conserved residue(s) required for the propagation of feature annotation.</text>
</comment>
<evidence type="ECO:0000256" key="9">
    <source>
        <dbReference type="HAMAP-Rule" id="MF_01855"/>
    </source>
</evidence>
<dbReference type="AlphaFoldDB" id="A0A106BXC6"/>
<comment type="cofactor">
    <cofactor evidence="9">
        <name>Mg(2+)</name>
        <dbReference type="ChEBI" id="CHEBI:18420"/>
    </cofactor>
    <text evidence="9">Binds 2 magnesium ions per subunit.</text>
</comment>
<dbReference type="PANTHER" id="PTHR11556">
    <property type="entry name" value="FRUCTOSE-1,6-BISPHOSPHATASE-RELATED"/>
    <property type="match status" value="1"/>
</dbReference>